<protein>
    <recommendedName>
        <fullName evidence="1">non-specific serine/threonine protein kinase</fullName>
        <ecNumber evidence="1">2.7.11.1</ecNumber>
    </recommendedName>
</protein>
<dbReference type="InterPro" id="IPR000719">
    <property type="entry name" value="Prot_kinase_dom"/>
</dbReference>
<dbReference type="Gene3D" id="1.10.510.10">
    <property type="entry name" value="Transferase(Phosphotransferase) domain 1"/>
    <property type="match status" value="1"/>
</dbReference>
<name>A0A9D5H4P7_9LILI</name>
<dbReference type="GO" id="GO:0004674">
    <property type="term" value="F:protein serine/threonine kinase activity"/>
    <property type="evidence" value="ECO:0007669"/>
    <property type="project" value="UniProtKB-KW"/>
</dbReference>
<dbReference type="InterPro" id="IPR011009">
    <property type="entry name" value="Kinase-like_dom_sf"/>
</dbReference>
<proteinExistence type="predicted"/>
<keyword evidence="8" id="KW-1185">Reference proteome</keyword>
<dbReference type="PROSITE" id="PS50011">
    <property type="entry name" value="PROTEIN_KINASE_DOM"/>
    <property type="match status" value="1"/>
</dbReference>
<dbReference type="SUPFAM" id="SSF56112">
    <property type="entry name" value="Protein kinase-like (PK-like)"/>
    <property type="match status" value="1"/>
</dbReference>
<gene>
    <name evidence="7" type="ORF">J5N97_028306</name>
</gene>
<dbReference type="EMBL" id="JAGGNH010000009">
    <property type="protein sequence ID" value="KAJ0963184.1"/>
    <property type="molecule type" value="Genomic_DNA"/>
</dbReference>
<reference evidence="7" key="2">
    <citation type="journal article" date="2022" name="Hortic Res">
        <title>The genome of Dioscorea zingiberensis sheds light on the biosynthesis, origin and evolution of the medicinally important diosgenin saponins.</title>
        <authorList>
            <person name="Li Y."/>
            <person name="Tan C."/>
            <person name="Li Z."/>
            <person name="Guo J."/>
            <person name="Li S."/>
            <person name="Chen X."/>
            <person name="Wang C."/>
            <person name="Dai X."/>
            <person name="Yang H."/>
            <person name="Song W."/>
            <person name="Hou L."/>
            <person name="Xu J."/>
            <person name="Tong Z."/>
            <person name="Xu A."/>
            <person name="Yuan X."/>
            <person name="Wang W."/>
            <person name="Yang Q."/>
            <person name="Chen L."/>
            <person name="Sun Z."/>
            <person name="Wang K."/>
            <person name="Pan B."/>
            <person name="Chen J."/>
            <person name="Bao Y."/>
            <person name="Liu F."/>
            <person name="Qi X."/>
            <person name="Gang D.R."/>
            <person name="Wen J."/>
            <person name="Li J."/>
        </authorList>
    </citation>
    <scope>NUCLEOTIDE SEQUENCE</scope>
    <source>
        <strain evidence="7">Dzin_1.0</strain>
    </source>
</reference>
<evidence type="ECO:0000256" key="5">
    <source>
        <dbReference type="ARBA" id="ARBA00048679"/>
    </source>
</evidence>
<feature type="domain" description="Protein kinase" evidence="6">
    <location>
        <begin position="1"/>
        <end position="116"/>
    </location>
</feature>
<reference evidence="7" key="1">
    <citation type="submission" date="2021-03" db="EMBL/GenBank/DDBJ databases">
        <authorList>
            <person name="Li Z."/>
            <person name="Yang C."/>
        </authorList>
    </citation>
    <scope>NUCLEOTIDE SEQUENCE</scope>
    <source>
        <strain evidence="7">Dzin_1.0</strain>
        <tissue evidence="7">Leaf</tissue>
    </source>
</reference>
<keyword evidence="2" id="KW-0723">Serine/threonine-protein kinase</keyword>
<keyword evidence="3" id="KW-0418">Kinase</keyword>
<dbReference type="PANTHER" id="PTHR13902">
    <property type="entry name" value="SERINE/THREONINE-PROTEIN KINASE WNK WITH NO LYSINE -RELATED"/>
    <property type="match status" value="1"/>
</dbReference>
<comment type="caution">
    <text evidence="7">The sequence shown here is derived from an EMBL/GenBank/DDBJ whole genome shotgun (WGS) entry which is preliminary data.</text>
</comment>
<evidence type="ECO:0000256" key="1">
    <source>
        <dbReference type="ARBA" id="ARBA00012513"/>
    </source>
</evidence>
<evidence type="ECO:0000256" key="4">
    <source>
        <dbReference type="ARBA" id="ARBA00047899"/>
    </source>
</evidence>
<dbReference type="Proteomes" id="UP001085076">
    <property type="component" value="Miscellaneous, Linkage group lg09"/>
</dbReference>
<dbReference type="GO" id="GO:0005524">
    <property type="term" value="F:ATP binding"/>
    <property type="evidence" value="ECO:0007669"/>
    <property type="project" value="InterPro"/>
</dbReference>
<dbReference type="AlphaFoldDB" id="A0A9D5H4P7"/>
<dbReference type="EC" id="2.7.11.1" evidence="1"/>
<dbReference type="Pfam" id="PF00069">
    <property type="entry name" value="Pkinase"/>
    <property type="match status" value="1"/>
</dbReference>
<evidence type="ECO:0000256" key="2">
    <source>
        <dbReference type="ARBA" id="ARBA00022527"/>
    </source>
</evidence>
<dbReference type="OrthoDB" id="691175at2759"/>
<comment type="catalytic activity">
    <reaction evidence="5">
        <text>L-seryl-[protein] + ATP = O-phospho-L-seryl-[protein] + ADP + H(+)</text>
        <dbReference type="Rhea" id="RHEA:17989"/>
        <dbReference type="Rhea" id="RHEA-COMP:9863"/>
        <dbReference type="Rhea" id="RHEA-COMP:11604"/>
        <dbReference type="ChEBI" id="CHEBI:15378"/>
        <dbReference type="ChEBI" id="CHEBI:29999"/>
        <dbReference type="ChEBI" id="CHEBI:30616"/>
        <dbReference type="ChEBI" id="CHEBI:83421"/>
        <dbReference type="ChEBI" id="CHEBI:456216"/>
        <dbReference type="EC" id="2.7.11.1"/>
    </reaction>
</comment>
<evidence type="ECO:0000313" key="8">
    <source>
        <dbReference type="Proteomes" id="UP001085076"/>
    </source>
</evidence>
<keyword evidence="3" id="KW-0808">Transferase</keyword>
<evidence type="ECO:0000256" key="3">
    <source>
        <dbReference type="ARBA" id="ARBA00022777"/>
    </source>
</evidence>
<evidence type="ECO:0000313" key="7">
    <source>
        <dbReference type="EMBL" id="KAJ0963184.1"/>
    </source>
</evidence>
<accession>A0A9D5H4P7</accession>
<comment type="catalytic activity">
    <reaction evidence="4">
        <text>L-threonyl-[protein] + ATP = O-phospho-L-threonyl-[protein] + ADP + H(+)</text>
        <dbReference type="Rhea" id="RHEA:46608"/>
        <dbReference type="Rhea" id="RHEA-COMP:11060"/>
        <dbReference type="Rhea" id="RHEA-COMP:11605"/>
        <dbReference type="ChEBI" id="CHEBI:15378"/>
        <dbReference type="ChEBI" id="CHEBI:30013"/>
        <dbReference type="ChEBI" id="CHEBI:30616"/>
        <dbReference type="ChEBI" id="CHEBI:61977"/>
        <dbReference type="ChEBI" id="CHEBI:456216"/>
        <dbReference type="EC" id="2.7.11.1"/>
    </reaction>
</comment>
<dbReference type="InterPro" id="IPR050588">
    <property type="entry name" value="WNK_Ser-Thr_kinase"/>
</dbReference>
<organism evidence="7 8">
    <name type="scientific">Dioscorea zingiberensis</name>
    <dbReference type="NCBI Taxonomy" id="325984"/>
    <lineage>
        <taxon>Eukaryota</taxon>
        <taxon>Viridiplantae</taxon>
        <taxon>Streptophyta</taxon>
        <taxon>Embryophyta</taxon>
        <taxon>Tracheophyta</taxon>
        <taxon>Spermatophyta</taxon>
        <taxon>Magnoliopsida</taxon>
        <taxon>Liliopsida</taxon>
        <taxon>Dioscoreales</taxon>
        <taxon>Dioscoreaceae</taxon>
        <taxon>Dioscorea</taxon>
    </lineage>
</organism>
<sequence>MVTIHLFFSDLKCDNIFVNRNQGEFKIGDLGLAIVTQQPTARSAIGTPEFMAPELYEEEYNELVDIYSFGMCMLEMVTLEYPYHECKNTAQIYKKVTSCALAAIVISIGISLETAD</sequence>
<evidence type="ECO:0000259" key="6">
    <source>
        <dbReference type="PROSITE" id="PS50011"/>
    </source>
</evidence>